<reference evidence="2" key="1">
    <citation type="journal article" date="2021" name="Viruses">
        <title>Novel Viruses That Lyse Plant and Human Strains of Kosakonia cowanii.</title>
        <authorList>
            <person name="Petrzik K."/>
            <person name="Brazdova S."/>
            <person name="Krawczyk K."/>
        </authorList>
    </citation>
    <scope>NUCLEOTIDE SEQUENCE [LARGE SCALE GENOMIC DNA]</scope>
</reference>
<evidence type="ECO:0000313" key="1">
    <source>
        <dbReference type="EMBL" id="QYN80431.1"/>
    </source>
</evidence>
<evidence type="ECO:0000313" key="2">
    <source>
        <dbReference type="Proteomes" id="UP000828441"/>
    </source>
</evidence>
<dbReference type="Proteomes" id="UP000828441">
    <property type="component" value="Segment"/>
</dbReference>
<keyword evidence="2" id="KW-1185">Reference proteome</keyword>
<organism evidence="1 2">
    <name type="scientific">Kosakonia phage 305</name>
    <dbReference type="NCBI Taxonomy" id="2863193"/>
    <lineage>
        <taxon>Viruses</taxon>
        <taxon>Duplodnaviria</taxon>
        <taxon>Heunggongvirae</taxon>
        <taxon>Uroviricota</taxon>
        <taxon>Caudoviricetes</taxon>
        <taxon>Pantevenvirales</taxon>
        <taxon>Straboviridae</taxon>
        <taxon>Tevenvirinae</taxon>
        <taxon>Kanagawavirus</taxon>
        <taxon>Kanagawavirus threeohfive</taxon>
    </lineage>
</organism>
<accession>A0AAE7WH60</accession>
<dbReference type="KEGG" id="vg:77925809"/>
<name>A0AAE7WH60_9CAUD</name>
<dbReference type="EMBL" id="MZ348423">
    <property type="protein sequence ID" value="QYN80431.1"/>
    <property type="molecule type" value="Genomic_DNA"/>
</dbReference>
<proteinExistence type="predicted"/>
<protein>
    <submittedName>
        <fullName evidence="1">Uncharacterized protein</fullName>
    </submittedName>
</protein>
<dbReference type="GeneID" id="77925809"/>
<dbReference type="RefSeq" id="YP_010650237.1">
    <property type="nucleotide sequence ID" value="NC_070776.1"/>
</dbReference>
<sequence length="65" mass="7600">MRTIYTKNDYFNSLNRSEKATIKYFIVELGYTDVCMLSEHIIECGVAKRFSLTGGCLREVIKHYE</sequence>